<dbReference type="STRING" id="578462.A0A0L0S9W1"/>
<feature type="transmembrane region" description="Helical" evidence="2">
    <location>
        <begin position="94"/>
        <end position="112"/>
    </location>
</feature>
<reference evidence="4" key="2">
    <citation type="submission" date="2009-11" db="EMBL/GenBank/DDBJ databases">
        <title>The Genome Sequence of Allomyces macrogynus strain ATCC 38327.</title>
        <authorList>
            <consortium name="The Broad Institute Genome Sequencing Platform"/>
            <person name="Russ C."/>
            <person name="Cuomo C."/>
            <person name="Shea T."/>
            <person name="Young S.K."/>
            <person name="Zeng Q."/>
            <person name="Koehrsen M."/>
            <person name="Haas B."/>
            <person name="Borodovsky M."/>
            <person name="Guigo R."/>
            <person name="Alvarado L."/>
            <person name="Berlin A."/>
            <person name="Borenstein D."/>
            <person name="Chen Z."/>
            <person name="Engels R."/>
            <person name="Freedman E."/>
            <person name="Gellesch M."/>
            <person name="Goldberg J."/>
            <person name="Griggs A."/>
            <person name="Gujja S."/>
            <person name="Heiman D."/>
            <person name="Hepburn T."/>
            <person name="Howarth C."/>
            <person name="Jen D."/>
            <person name="Larson L."/>
            <person name="Lewis B."/>
            <person name="Mehta T."/>
            <person name="Park D."/>
            <person name="Pearson M."/>
            <person name="Roberts A."/>
            <person name="Saif S."/>
            <person name="Shenoy N."/>
            <person name="Sisk P."/>
            <person name="Stolte C."/>
            <person name="Sykes S."/>
            <person name="Walk T."/>
            <person name="White J."/>
            <person name="Yandava C."/>
            <person name="Burger G."/>
            <person name="Gray M.W."/>
            <person name="Holland P.W.H."/>
            <person name="King N."/>
            <person name="Lang F.B.F."/>
            <person name="Roger A.J."/>
            <person name="Ruiz-Trillo I."/>
            <person name="Lander E."/>
            <person name="Nusbaum C."/>
        </authorList>
    </citation>
    <scope>NUCLEOTIDE SEQUENCE [LARGE SCALE GENOMIC DNA]</scope>
    <source>
        <strain evidence="4">ATCC 38327</strain>
    </source>
</reference>
<evidence type="ECO:0000313" key="4">
    <source>
        <dbReference type="Proteomes" id="UP000054350"/>
    </source>
</evidence>
<reference evidence="3 4" key="1">
    <citation type="submission" date="2009-11" db="EMBL/GenBank/DDBJ databases">
        <title>Annotation of Allomyces macrogynus ATCC 38327.</title>
        <authorList>
            <consortium name="The Broad Institute Genome Sequencing Platform"/>
            <person name="Russ C."/>
            <person name="Cuomo C."/>
            <person name="Burger G."/>
            <person name="Gray M.W."/>
            <person name="Holland P.W.H."/>
            <person name="King N."/>
            <person name="Lang F.B.F."/>
            <person name="Roger A.J."/>
            <person name="Ruiz-Trillo I."/>
            <person name="Young S.K."/>
            <person name="Zeng Q."/>
            <person name="Gargeya S."/>
            <person name="Fitzgerald M."/>
            <person name="Haas B."/>
            <person name="Abouelleil A."/>
            <person name="Alvarado L."/>
            <person name="Arachchi H.M."/>
            <person name="Berlin A."/>
            <person name="Chapman S.B."/>
            <person name="Gearin G."/>
            <person name="Goldberg J."/>
            <person name="Griggs A."/>
            <person name="Gujja S."/>
            <person name="Hansen M."/>
            <person name="Heiman D."/>
            <person name="Howarth C."/>
            <person name="Larimer J."/>
            <person name="Lui A."/>
            <person name="MacDonald P.J.P."/>
            <person name="McCowen C."/>
            <person name="Montmayeur A."/>
            <person name="Murphy C."/>
            <person name="Neiman D."/>
            <person name="Pearson M."/>
            <person name="Priest M."/>
            <person name="Roberts A."/>
            <person name="Saif S."/>
            <person name="Shea T."/>
            <person name="Sisk P."/>
            <person name="Stolte C."/>
            <person name="Sykes S."/>
            <person name="Wortman J."/>
            <person name="Nusbaum C."/>
            <person name="Birren B."/>
        </authorList>
    </citation>
    <scope>NUCLEOTIDE SEQUENCE [LARGE SCALE GENOMIC DNA]</scope>
    <source>
        <strain evidence="3 4">ATCC 38327</strain>
    </source>
</reference>
<evidence type="ECO:0000313" key="3">
    <source>
        <dbReference type="EMBL" id="KNE59246.1"/>
    </source>
</evidence>
<proteinExistence type="predicted"/>
<evidence type="ECO:0000256" key="1">
    <source>
        <dbReference type="SAM" id="MobiDB-lite"/>
    </source>
</evidence>
<keyword evidence="2" id="KW-1133">Transmembrane helix</keyword>
<feature type="transmembrane region" description="Helical" evidence="2">
    <location>
        <begin position="311"/>
        <end position="335"/>
    </location>
</feature>
<keyword evidence="2" id="KW-0472">Membrane</keyword>
<dbReference type="AlphaFoldDB" id="A0A0L0S9W1"/>
<feature type="transmembrane region" description="Helical" evidence="2">
    <location>
        <begin position="259"/>
        <end position="280"/>
    </location>
</feature>
<feature type="region of interest" description="Disordered" evidence="1">
    <location>
        <begin position="1"/>
        <end position="41"/>
    </location>
</feature>
<gene>
    <name evidence="3" type="ORF">AMAG_03559</name>
</gene>
<feature type="transmembrane region" description="Helical" evidence="2">
    <location>
        <begin position="208"/>
        <end position="229"/>
    </location>
</feature>
<feature type="transmembrane region" description="Helical" evidence="2">
    <location>
        <begin position="124"/>
        <end position="151"/>
    </location>
</feature>
<name>A0A0L0S9W1_ALLM3</name>
<feature type="transmembrane region" description="Helical" evidence="2">
    <location>
        <begin position="171"/>
        <end position="196"/>
    </location>
</feature>
<dbReference type="OrthoDB" id="5577670at2759"/>
<feature type="transmembrane region" description="Helical" evidence="2">
    <location>
        <begin position="341"/>
        <end position="362"/>
    </location>
</feature>
<evidence type="ECO:0000256" key="2">
    <source>
        <dbReference type="SAM" id="Phobius"/>
    </source>
</evidence>
<keyword evidence="2" id="KW-0812">Transmembrane</keyword>
<sequence>MAPTTNSVTPTSSALGPLGPQVAPTATNGPTASPPVPPWLSTVPNASTSVGPLPLSISETAAARSPTPMPTTTPTPTATASAPIVHLPGAPEPWISVGVGIAFLPLCLWWLVKCYRRWRLLRTWLYALLSSAWLAYSLDQIALVLYAAMYMQCPRPYLWTTPRLSQCASPWFLTALQLLQNCGAALFVTATLLRFRAAFTILSTKDGLICRVLSGVVAFVCAARTIVIVGEAATEEITRRWSKDARRTLVRTMLYTNQVAFSTYGVCDLTALLLGLQLVVSVHRELKRHLQDSFSLRGPPEEITHTRRMTLALMVAVATLILYVLVSLSGVLHFMDDVPLVLANAVNTSALKLYSAAAMLAIQGMQQLLASRDKMLELTSKTI</sequence>
<feature type="compositionally biased region" description="Polar residues" evidence="1">
    <location>
        <begin position="1"/>
        <end position="14"/>
    </location>
</feature>
<dbReference type="Proteomes" id="UP000054350">
    <property type="component" value="Unassembled WGS sequence"/>
</dbReference>
<protein>
    <submittedName>
        <fullName evidence="3">Uncharacterized protein</fullName>
    </submittedName>
</protein>
<accession>A0A0L0S9W1</accession>
<dbReference type="VEuPathDB" id="FungiDB:AMAG_03559"/>
<keyword evidence="4" id="KW-1185">Reference proteome</keyword>
<organism evidence="3 4">
    <name type="scientific">Allomyces macrogynus (strain ATCC 38327)</name>
    <name type="common">Allomyces javanicus var. macrogynus</name>
    <dbReference type="NCBI Taxonomy" id="578462"/>
    <lineage>
        <taxon>Eukaryota</taxon>
        <taxon>Fungi</taxon>
        <taxon>Fungi incertae sedis</taxon>
        <taxon>Blastocladiomycota</taxon>
        <taxon>Blastocladiomycetes</taxon>
        <taxon>Blastocladiales</taxon>
        <taxon>Blastocladiaceae</taxon>
        <taxon>Allomyces</taxon>
    </lineage>
</organism>
<dbReference type="EMBL" id="GG745334">
    <property type="protein sequence ID" value="KNE59246.1"/>
    <property type="molecule type" value="Genomic_DNA"/>
</dbReference>